<protein>
    <submittedName>
        <fullName evidence="2">Uncharacterized protein</fullName>
    </submittedName>
</protein>
<organism evidence="2 3">
    <name type="scientific">Ephemerocybe angulata</name>
    <dbReference type="NCBI Taxonomy" id="980116"/>
    <lineage>
        <taxon>Eukaryota</taxon>
        <taxon>Fungi</taxon>
        <taxon>Dikarya</taxon>
        <taxon>Basidiomycota</taxon>
        <taxon>Agaricomycotina</taxon>
        <taxon>Agaricomycetes</taxon>
        <taxon>Agaricomycetidae</taxon>
        <taxon>Agaricales</taxon>
        <taxon>Agaricineae</taxon>
        <taxon>Psathyrellaceae</taxon>
        <taxon>Ephemerocybe</taxon>
    </lineage>
</organism>
<dbReference type="AlphaFoldDB" id="A0A8H6HX67"/>
<reference evidence="2 3" key="1">
    <citation type="submission" date="2020-07" db="EMBL/GenBank/DDBJ databases">
        <title>Comparative genomics of pyrophilous fungi reveals a link between fire events and developmental genes.</title>
        <authorList>
            <consortium name="DOE Joint Genome Institute"/>
            <person name="Steindorff A.S."/>
            <person name="Carver A."/>
            <person name="Calhoun S."/>
            <person name="Stillman K."/>
            <person name="Liu H."/>
            <person name="Lipzen A."/>
            <person name="Pangilinan J."/>
            <person name="Labutti K."/>
            <person name="Bruns T.D."/>
            <person name="Grigoriev I.V."/>
        </authorList>
    </citation>
    <scope>NUCLEOTIDE SEQUENCE [LARGE SCALE GENOMIC DNA]</scope>
    <source>
        <strain evidence="2 3">CBS 144469</strain>
    </source>
</reference>
<feature type="region of interest" description="Disordered" evidence="1">
    <location>
        <begin position="89"/>
        <end position="160"/>
    </location>
</feature>
<feature type="region of interest" description="Disordered" evidence="1">
    <location>
        <begin position="48"/>
        <end position="71"/>
    </location>
</feature>
<sequence length="160" mass="17075">MCSGSSSIERPTIEVAQVLLCLYSTGSQTTGSLPPHAALPFPRAKLLASHTPRSDDRTRQGPPFDAFTLPPSQTRTHHLAQLSNSLNATCHGPPNPTAQLATKAPGANLDLSRTKTHTTSSSRGPKSTRRRLVYPTPPQRPSTMDVRRTSGVAGVTATQE</sequence>
<dbReference type="EMBL" id="JACGCI010000032">
    <property type="protein sequence ID" value="KAF6754873.1"/>
    <property type="molecule type" value="Genomic_DNA"/>
</dbReference>
<proteinExistence type="predicted"/>
<comment type="caution">
    <text evidence="2">The sequence shown here is derived from an EMBL/GenBank/DDBJ whole genome shotgun (WGS) entry which is preliminary data.</text>
</comment>
<evidence type="ECO:0000313" key="3">
    <source>
        <dbReference type="Proteomes" id="UP000521943"/>
    </source>
</evidence>
<gene>
    <name evidence="2" type="ORF">DFP72DRAFT_353645</name>
</gene>
<accession>A0A8H6HX67</accession>
<name>A0A8H6HX67_9AGAR</name>
<evidence type="ECO:0000313" key="2">
    <source>
        <dbReference type="EMBL" id="KAF6754873.1"/>
    </source>
</evidence>
<keyword evidence="3" id="KW-1185">Reference proteome</keyword>
<evidence type="ECO:0000256" key="1">
    <source>
        <dbReference type="SAM" id="MobiDB-lite"/>
    </source>
</evidence>
<dbReference type="Proteomes" id="UP000521943">
    <property type="component" value="Unassembled WGS sequence"/>
</dbReference>